<protein>
    <submittedName>
        <fullName evidence="1">Uncharacterized protein</fullName>
    </submittedName>
</protein>
<dbReference type="AlphaFoldDB" id="A0A3G6NB16"/>
<organism evidence="1 2">
    <name type="scientific">Chryseobacterium indoltheticum</name>
    <dbReference type="NCBI Taxonomy" id="254"/>
    <lineage>
        <taxon>Bacteria</taxon>
        <taxon>Pseudomonadati</taxon>
        <taxon>Bacteroidota</taxon>
        <taxon>Flavobacteriia</taxon>
        <taxon>Flavobacteriales</taxon>
        <taxon>Weeksellaceae</taxon>
        <taxon>Chryseobacterium group</taxon>
        <taxon>Chryseobacterium</taxon>
    </lineage>
</organism>
<reference evidence="1 2" key="1">
    <citation type="submission" date="2018-11" db="EMBL/GenBank/DDBJ databases">
        <title>Proposal to divide the Flavobacteriaceae and reorganize its genera based on Amino Acid Identity values calculated from whole genome sequences.</title>
        <authorList>
            <person name="Nicholson A.C."/>
            <person name="Gulvik C.A."/>
            <person name="Whitney A.M."/>
            <person name="Humrighouse B.W."/>
            <person name="Bell M."/>
            <person name="Holmes B."/>
            <person name="Steigerwalt A."/>
            <person name="Villarma A."/>
            <person name="Sheth M."/>
            <person name="Batra D."/>
            <person name="Pryor J."/>
            <person name="Bernardet J.-F."/>
            <person name="Hugo C."/>
            <person name="Kampfer P."/>
            <person name="Newman J."/>
            <person name="Mcquiston J.R."/>
        </authorList>
    </citation>
    <scope>NUCLEOTIDE SEQUENCE [LARGE SCALE GENOMIC DNA]</scope>
    <source>
        <strain evidence="1 2">G0211</strain>
    </source>
</reference>
<evidence type="ECO:0000313" key="1">
    <source>
        <dbReference type="EMBL" id="AZA62806.1"/>
    </source>
</evidence>
<name>A0A3G6NB16_9FLAO</name>
<dbReference type="EMBL" id="CP033928">
    <property type="protein sequence ID" value="AZA62806.1"/>
    <property type="molecule type" value="Genomic_DNA"/>
</dbReference>
<sequence>MMFSFMDGGNAMWGVWMRSLGMTNYEIRLSSHTQEFIRSFGRETDTPADQRSIFYFKYFRQKKIT</sequence>
<dbReference type="Proteomes" id="UP000269076">
    <property type="component" value="Chromosome"/>
</dbReference>
<gene>
    <name evidence="1" type="ORF">EG340_18060</name>
</gene>
<accession>A0A3G6NB16</accession>
<proteinExistence type="predicted"/>
<evidence type="ECO:0000313" key="2">
    <source>
        <dbReference type="Proteomes" id="UP000269076"/>
    </source>
</evidence>